<evidence type="ECO:0000256" key="2">
    <source>
        <dbReference type="ARBA" id="ARBA00022630"/>
    </source>
</evidence>
<feature type="site" description="Electron transfer via tryptophanyl radical" evidence="6">
    <location>
        <position position="393"/>
    </location>
</feature>
<dbReference type="PRINTS" id="PR00147">
    <property type="entry name" value="DNAPHOTLYASE"/>
</dbReference>
<evidence type="ECO:0000256" key="5">
    <source>
        <dbReference type="PIRSR" id="PIRSR602081-1"/>
    </source>
</evidence>
<keyword evidence="3 5" id="KW-0274">FAD</keyword>
<dbReference type="GO" id="GO:0003677">
    <property type="term" value="F:DNA binding"/>
    <property type="evidence" value="ECO:0007669"/>
    <property type="project" value="TreeGrafter"/>
</dbReference>
<feature type="binding site" evidence="5">
    <location>
        <begin position="285"/>
        <end position="292"/>
    </location>
    <ligand>
        <name>FAD</name>
        <dbReference type="ChEBI" id="CHEBI:57692"/>
    </ligand>
</feature>
<evidence type="ECO:0000259" key="8">
    <source>
        <dbReference type="PROSITE" id="PS51645"/>
    </source>
</evidence>
<evidence type="ECO:0000256" key="6">
    <source>
        <dbReference type="PIRSR" id="PIRSR602081-2"/>
    </source>
</evidence>
<dbReference type="InterPro" id="IPR014729">
    <property type="entry name" value="Rossmann-like_a/b/a_fold"/>
</dbReference>
<dbReference type="EMBL" id="GU322807">
    <property type="protein sequence ID" value="ADD14598.1"/>
    <property type="molecule type" value="Genomic_DNA"/>
</dbReference>
<evidence type="ECO:0000256" key="7">
    <source>
        <dbReference type="RuleBase" id="RU004182"/>
    </source>
</evidence>
<evidence type="ECO:0000313" key="9">
    <source>
        <dbReference type="EMBL" id="ADD14598.1"/>
    </source>
</evidence>
<dbReference type="InterPro" id="IPR005101">
    <property type="entry name" value="Cryptochr/Photolyase_FAD-bd"/>
</dbReference>
<dbReference type="Gene3D" id="3.40.50.620">
    <property type="entry name" value="HUPs"/>
    <property type="match status" value="1"/>
</dbReference>
<evidence type="ECO:0000256" key="4">
    <source>
        <dbReference type="ARBA" id="ARBA00022991"/>
    </source>
</evidence>
<dbReference type="GO" id="GO:0006139">
    <property type="term" value="P:nucleobase-containing compound metabolic process"/>
    <property type="evidence" value="ECO:0007669"/>
    <property type="project" value="UniProtKB-ARBA"/>
</dbReference>
<dbReference type="RefSeq" id="WP_013006736.1">
    <property type="nucleotide sequence ID" value="NC_013937.1"/>
</dbReference>
<dbReference type="AlphaFoldDB" id="D3XF37"/>
<dbReference type="InterPro" id="IPR002081">
    <property type="entry name" value="Cryptochrome/DNA_photolyase_1"/>
</dbReference>
<keyword evidence="9" id="KW-0456">Lyase</keyword>
<geneLocation type="plasmid" evidence="9">
    <name>pRAM23</name>
</geneLocation>
<dbReference type="GO" id="GO:0071949">
    <property type="term" value="F:FAD binding"/>
    <property type="evidence" value="ECO:0007669"/>
    <property type="project" value="TreeGrafter"/>
</dbReference>
<comment type="similarity">
    <text evidence="7">Belongs to the DNA photolyase family.</text>
</comment>
<accession>D3XF37</accession>
<dbReference type="InterPro" id="IPR036134">
    <property type="entry name" value="Crypto/Photolyase_FAD-like_sf"/>
</dbReference>
<dbReference type="GO" id="GO:0003904">
    <property type="term" value="F:deoxyribodipyrimidine photo-lyase activity"/>
    <property type="evidence" value="ECO:0007669"/>
    <property type="project" value="TreeGrafter"/>
</dbReference>
<keyword evidence="9" id="KW-0614">Plasmid</keyword>
<feature type="domain" description="Photolyase/cryptochrome alpha/beta" evidence="8">
    <location>
        <begin position="3"/>
        <end position="132"/>
    </location>
</feature>
<feature type="binding site" evidence="5">
    <location>
        <position position="237"/>
    </location>
    <ligand>
        <name>FAD</name>
        <dbReference type="ChEBI" id="CHEBI:57692"/>
    </ligand>
</feature>
<dbReference type="SUPFAM" id="SSF48173">
    <property type="entry name" value="Cryptochrome/photolyase FAD-binding domain"/>
    <property type="match status" value="1"/>
</dbReference>
<dbReference type="PROSITE" id="PS51645">
    <property type="entry name" value="PHR_CRY_ALPHA_BETA"/>
    <property type="match status" value="1"/>
</dbReference>
<protein>
    <submittedName>
        <fullName evidence="9">Deoxyribodipyrimidine photo-lyase</fullName>
    </submittedName>
</protein>
<feature type="site" description="Electron transfer via tryptophanyl radical" evidence="6">
    <location>
        <position position="317"/>
    </location>
</feature>
<evidence type="ECO:0000256" key="3">
    <source>
        <dbReference type="ARBA" id="ARBA00022827"/>
    </source>
</evidence>
<dbReference type="Pfam" id="PF03441">
    <property type="entry name" value="FAD_binding_7"/>
    <property type="match status" value="1"/>
</dbReference>
<keyword evidence="2 5" id="KW-0285">Flavoprotein</keyword>
<dbReference type="InterPro" id="IPR018394">
    <property type="entry name" value="DNA_photolyase_1_CS_C"/>
</dbReference>
<dbReference type="PANTHER" id="PTHR11455">
    <property type="entry name" value="CRYPTOCHROME"/>
    <property type="match status" value="1"/>
</dbReference>
<dbReference type="GO" id="GO:0006950">
    <property type="term" value="P:response to stress"/>
    <property type="evidence" value="ECO:0007669"/>
    <property type="project" value="UniProtKB-ARBA"/>
</dbReference>
<organism evidence="9">
    <name type="scientific">Rickettsia amblyommatis str. AaR/SC</name>
    <dbReference type="NCBI Taxonomy" id="933950"/>
    <lineage>
        <taxon>Bacteria</taxon>
        <taxon>Pseudomonadati</taxon>
        <taxon>Pseudomonadota</taxon>
        <taxon>Alphaproteobacteria</taxon>
        <taxon>Rickettsiales</taxon>
        <taxon>Rickettsiaceae</taxon>
        <taxon>Rickettsieae</taxon>
        <taxon>Rickettsia</taxon>
        <taxon>spotted fever group</taxon>
    </lineage>
</organism>
<proteinExistence type="inferred from homology"/>
<dbReference type="GO" id="GO:0009416">
    <property type="term" value="P:response to light stimulus"/>
    <property type="evidence" value="ECO:0007669"/>
    <property type="project" value="TreeGrafter"/>
</dbReference>
<dbReference type="Gene3D" id="1.25.40.80">
    <property type="match status" value="1"/>
</dbReference>
<reference evidence="9" key="1">
    <citation type="journal article" date="2010" name="Appl. Environ. Microbiol.">
        <title>Wide dispersal and possible multiple origins of low-copy-number plasmids in rickettsia species associated with blood-feeding arthropods.</title>
        <authorList>
            <person name="Baldridge G.D."/>
            <person name="Burkhardt N.Y."/>
            <person name="Labruna M.B."/>
            <person name="Pacheco R.C."/>
            <person name="Paddock C.D."/>
            <person name="Williamson P.C."/>
            <person name="Billingsley P.M."/>
            <person name="Felsheim R.F."/>
            <person name="Kurtti T.J."/>
            <person name="Munderloh U.G."/>
        </authorList>
    </citation>
    <scope>NUCLEOTIDE SEQUENCE</scope>
    <source>
        <strain evidence="9">AaR/SC</strain>
        <plasmid evidence="9">pRAM23</plasmid>
    </source>
</reference>
<comment type="cofactor">
    <cofactor evidence="1">
        <name>(6R)-5,10-methylene-5,6,7,8-tetrahydrofolate</name>
        <dbReference type="ChEBI" id="CHEBI:15636"/>
    </cofactor>
</comment>
<gene>
    <name evidence="9" type="ORF">pRAM23_00055</name>
</gene>
<feature type="binding site" evidence="5">
    <location>
        <begin position="249"/>
        <end position="253"/>
    </location>
    <ligand>
        <name>FAD</name>
        <dbReference type="ChEBI" id="CHEBI:57692"/>
    </ligand>
</feature>
<dbReference type="Pfam" id="PF00875">
    <property type="entry name" value="DNA_photolyase"/>
    <property type="match status" value="1"/>
</dbReference>
<sequence>MNKTSIIWLRRNLRLHDNRSFAAALRNSDKILPIFIFDTTILERFKNPHDRRLSFLANTLCLINDELKKLKGKLLVFHGNPIEIISKLTAILKIENIYADEDYEPSNIARDKTVQELLGSNCTLNLYCDHLLIKPARVLTKDNKPYKVYTPYMQAFRKFIANNGVIAHNKLLMNYSYNLEGKLYIPQDIDLKTIDLNVGASEALKQIGYVYKEDELWQPRNAQNILNKFIANRINFYKTDRDFLYRNGTSTISPYLRFGLISIRECYRKAFNASLNPGTVTWINELIWREFYATILYHFPNTVNEEFLEKYRNKIPWNNKKEYFNKFINAETGYPIIDAAVKQLISDGWMHNRSRMIVASFFTKNLLLDWRKGEEFFAQYLMDYELASNVGGWQWASSCGTDAQPYFRIFNPYTQGQHFDPDAEYIKKYLPTLKKAQTHIIHNINFYKMYDNYPKPMVDYVLSRAKAIEVFKQDLRYI</sequence>
<name>D3XF37_RICAM</name>
<dbReference type="InterPro" id="IPR036155">
    <property type="entry name" value="Crypto/Photolyase_N_sf"/>
</dbReference>
<dbReference type="PANTHER" id="PTHR11455:SF9">
    <property type="entry name" value="CRYPTOCHROME CIRCADIAN CLOCK 5 ISOFORM X1"/>
    <property type="match status" value="1"/>
</dbReference>
<dbReference type="Gene3D" id="1.10.579.10">
    <property type="entry name" value="DNA Cyclobutane Dipyrimidine Photolyase, subunit A, domain 3"/>
    <property type="match status" value="1"/>
</dbReference>
<evidence type="ECO:0000256" key="1">
    <source>
        <dbReference type="ARBA" id="ARBA00001932"/>
    </source>
</evidence>
<dbReference type="SUPFAM" id="SSF52425">
    <property type="entry name" value="Cryptochrome/photolyase, N-terminal domain"/>
    <property type="match status" value="1"/>
</dbReference>
<keyword evidence="4 7" id="KW-0157">Chromophore</keyword>
<feature type="site" description="Electron transfer via tryptophanyl radical" evidence="6">
    <location>
        <position position="370"/>
    </location>
</feature>
<dbReference type="PROSITE" id="PS00691">
    <property type="entry name" value="DNA_PHOTOLYASES_1_2"/>
    <property type="match status" value="1"/>
</dbReference>
<dbReference type="InterPro" id="IPR006050">
    <property type="entry name" value="DNA_photolyase_N"/>
</dbReference>
<feature type="binding site" evidence="5">
    <location>
        <position position="282"/>
    </location>
    <ligand>
        <name>FAD</name>
        <dbReference type="ChEBI" id="CHEBI:57692"/>
    </ligand>
</feature>
<comment type="cofactor">
    <cofactor evidence="5">
        <name>FAD</name>
        <dbReference type="ChEBI" id="CHEBI:57692"/>
    </cofactor>
    <text evidence="5">Binds 1 FAD per subunit.</text>
</comment>